<protein>
    <recommendedName>
        <fullName evidence="9">DNA primase DnaG</fullName>
        <ecNumber evidence="9">2.7.7.101</ecNumber>
    </recommendedName>
</protein>
<evidence type="ECO:0000256" key="1">
    <source>
        <dbReference type="ARBA" id="ARBA00022478"/>
    </source>
</evidence>
<evidence type="ECO:0000256" key="4">
    <source>
        <dbReference type="ARBA" id="ARBA00022695"/>
    </source>
</evidence>
<evidence type="ECO:0000256" key="5">
    <source>
        <dbReference type="ARBA" id="ARBA00022705"/>
    </source>
</evidence>
<dbReference type="HAMAP" id="MF_00007">
    <property type="entry name" value="DNA_primase_DnaG_arc"/>
    <property type="match status" value="1"/>
</dbReference>
<dbReference type="GO" id="GO:0046872">
    <property type="term" value="F:metal ion binding"/>
    <property type="evidence" value="ECO:0007669"/>
    <property type="project" value="UniProtKB-KW"/>
</dbReference>
<evidence type="ECO:0000313" key="12">
    <source>
        <dbReference type="EMBL" id="SES98343.1"/>
    </source>
</evidence>
<accession>A0A1I0AVW6</accession>
<dbReference type="FunFam" id="3.40.1360.10:FF:000010">
    <property type="entry name" value="DNA primase DnaG"/>
    <property type="match status" value="1"/>
</dbReference>
<feature type="region of interest" description="Disordered" evidence="10">
    <location>
        <begin position="276"/>
        <end position="355"/>
    </location>
</feature>
<evidence type="ECO:0000256" key="7">
    <source>
        <dbReference type="ARBA" id="ARBA00022842"/>
    </source>
</evidence>
<name>A0A1I0AVW6_9EURY</name>
<dbReference type="PANTHER" id="PTHR30313:SF2">
    <property type="entry name" value="DNA PRIMASE"/>
    <property type="match status" value="1"/>
</dbReference>
<dbReference type="GO" id="GO:0003899">
    <property type="term" value="F:DNA-directed RNA polymerase activity"/>
    <property type="evidence" value="ECO:0007669"/>
    <property type="project" value="UniProtKB-UniRule"/>
</dbReference>
<feature type="domain" description="Toprim" evidence="11">
    <location>
        <begin position="171"/>
        <end position="257"/>
    </location>
</feature>
<evidence type="ECO:0000256" key="2">
    <source>
        <dbReference type="ARBA" id="ARBA00022515"/>
    </source>
</evidence>
<gene>
    <name evidence="9" type="primary">dnaG</name>
    <name evidence="12" type="ORF">SAMN04488587_1849</name>
</gene>
<sequence length="446" mass="48841">MQNTDTTKYIIHSKINADGIIERPDIVGAIFGQTEGLLGSDLDLRDLQKTGRIGRIEVSVAAKGGKTKGNIFIPSSLDRVETSILAASLETIDRVGPCTAKIEVSQVEDVRATKRKQIIDRAKYILTDMFDENLPESQEIADEVRQSVRIEEMQYYGKNKIPCGPNVIDSDAIVVVEGRADVLNLLRYGIKNTICVGGTNVPPEVAELTKKKTVTAFTDGDRGGKLIIKELLQVADIDYIARAPDGKSVEDLVQREIVRSLRQKIPVEQALESYSIKGESKPAKEEKPAKTGRIARLPKRKERVKGELSRPSAGAQKLEKKADRSEEEPKQVKPARLVKPAKPAKPAQISPQARRFKPHSDALLGTLGARLLDSKDKVIEETAVRDLVNTLKETSDSIKTVVFDGVVTQRILDIASDKGIENLIGVKKGNIAKSPATVNVLTASDF</sequence>
<dbReference type="GO" id="GO:0000178">
    <property type="term" value="C:exosome (RNase complex)"/>
    <property type="evidence" value="ECO:0007669"/>
    <property type="project" value="UniProtKB-KW"/>
</dbReference>
<dbReference type="EMBL" id="FOHQ01000005">
    <property type="protein sequence ID" value="SES98343.1"/>
    <property type="molecule type" value="Genomic_DNA"/>
</dbReference>
<reference evidence="13" key="1">
    <citation type="submission" date="2016-10" db="EMBL/GenBank/DDBJ databases">
        <authorList>
            <person name="Varghese N."/>
            <person name="Submissions S."/>
        </authorList>
    </citation>
    <scope>NUCLEOTIDE SEQUENCE [LARGE SCALE GENOMIC DNA]</scope>
    <source>
        <strain evidence="13">SLH 33</strain>
    </source>
</reference>
<keyword evidence="5 9" id="KW-0235">DNA replication</keyword>
<evidence type="ECO:0000259" key="11">
    <source>
        <dbReference type="PROSITE" id="PS50880"/>
    </source>
</evidence>
<dbReference type="CDD" id="cd01029">
    <property type="entry name" value="TOPRIM_primases"/>
    <property type="match status" value="1"/>
</dbReference>
<dbReference type="PROSITE" id="PS50880">
    <property type="entry name" value="TOPRIM"/>
    <property type="match status" value="1"/>
</dbReference>
<comment type="function">
    <text evidence="9">RNA polymerase that catalyzes the synthesis of short RNA molecules used as primers for DNA polymerase during DNA replication. Also part of the exosome, which is a complex involved in RNA degradation. Acts as a poly(A)-binding protein that enhances the interaction between heteropolymeric, adenine-rich transcripts and the exosome.</text>
</comment>
<dbReference type="Proteomes" id="UP000243338">
    <property type="component" value="Unassembled WGS sequence"/>
</dbReference>
<keyword evidence="6" id="KW-0479">Metal-binding</keyword>
<dbReference type="InterPro" id="IPR006171">
    <property type="entry name" value="TOPRIM_dom"/>
</dbReference>
<evidence type="ECO:0000313" key="13">
    <source>
        <dbReference type="Proteomes" id="UP000243338"/>
    </source>
</evidence>
<dbReference type="GO" id="GO:0005737">
    <property type="term" value="C:cytoplasm"/>
    <property type="evidence" value="ECO:0007669"/>
    <property type="project" value="TreeGrafter"/>
</dbReference>
<keyword evidence="8 9" id="KW-0804">Transcription</keyword>
<keyword evidence="4 9" id="KW-0548">Nucleotidyltransferase</keyword>
<dbReference type="AlphaFoldDB" id="A0A1I0AVW6"/>
<evidence type="ECO:0000256" key="8">
    <source>
        <dbReference type="ARBA" id="ARBA00023163"/>
    </source>
</evidence>
<evidence type="ECO:0000256" key="9">
    <source>
        <dbReference type="HAMAP-Rule" id="MF_00007"/>
    </source>
</evidence>
<dbReference type="InterPro" id="IPR050219">
    <property type="entry name" value="DnaG_primase"/>
</dbReference>
<dbReference type="RefSeq" id="WP_091690303.1">
    <property type="nucleotide sequence ID" value="NZ_CAAGSJ010000006.1"/>
</dbReference>
<comment type="subunit">
    <text evidence="9">Forms a ternary complex with MCM helicase and DNA. Component of the archaeal exosome complex.</text>
</comment>
<keyword evidence="13" id="KW-1185">Reference proteome</keyword>
<dbReference type="GO" id="GO:0000428">
    <property type="term" value="C:DNA-directed RNA polymerase complex"/>
    <property type="evidence" value="ECO:0007669"/>
    <property type="project" value="UniProtKB-KW"/>
</dbReference>
<dbReference type="STRING" id="1353158.SAMN04488587_1849"/>
<dbReference type="EC" id="2.7.7.101" evidence="9"/>
<dbReference type="GO" id="GO:0006269">
    <property type="term" value="P:DNA replication, synthesis of primer"/>
    <property type="evidence" value="ECO:0007669"/>
    <property type="project" value="UniProtKB-UniRule"/>
</dbReference>
<dbReference type="GO" id="GO:0008143">
    <property type="term" value="F:poly(A) binding"/>
    <property type="evidence" value="ECO:0007669"/>
    <property type="project" value="InterPro"/>
</dbReference>
<keyword evidence="1 9" id="KW-0240">DNA-directed RNA polymerase</keyword>
<dbReference type="InterPro" id="IPR020607">
    <property type="entry name" value="Primase_DnaG_arc"/>
</dbReference>
<keyword evidence="9" id="KW-0271">Exosome</keyword>
<evidence type="ECO:0000256" key="10">
    <source>
        <dbReference type="SAM" id="MobiDB-lite"/>
    </source>
</evidence>
<dbReference type="SMART" id="SM00493">
    <property type="entry name" value="TOPRIM"/>
    <property type="match status" value="1"/>
</dbReference>
<dbReference type="PANTHER" id="PTHR30313">
    <property type="entry name" value="DNA PRIMASE"/>
    <property type="match status" value="1"/>
</dbReference>
<dbReference type="InterPro" id="IPR034154">
    <property type="entry name" value="TOPRIM_DnaG/twinkle"/>
</dbReference>
<dbReference type="NCBIfam" id="NF003108">
    <property type="entry name" value="PRK04031.1-1"/>
    <property type="match status" value="1"/>
</dbReference>
<dbReference type="SUPFAM" id="SSF56731">
    <property type="entry name" value="DNA primase core"/>
    <property type="match status" value="1"/>
</dbReference>
<dbReference type="OrthoDB" id="8643at2157"/>
<dbReference type="GO" id="GO:1990077">
    <property type="term" value="C:primosome complex"/>
    <property type="evidence" value="ECO:0007669"/>
    <property type="project" value="UniProtKB-KW"/>
</dbReference>
<organism evidence="12 13">
    <name type="scientific">Methanococcoides vulcani</name>
    <dbReference type="NCBI Taxonomy" id="1353158"/>
    <lineage>
        <taxon>Archaea</taxon>
        <taxon>Methanobacteriati</taxon>
        <taxon>Methanobacteriota</taxon>
        <taxon>Stenosarchaea group</taxon>
        <taxon>Methanomicrobia</taxon>
        <taxon>Methanosarcinales</taxon>
        <taxon>Methanosarcinaceae</taxon>
        <taxon>Methanococcoides</taxon>
    </lineage>
</organism>
<feature type="compositionally biased region" description="Basic and acidic residues" evidence="10">
    <location>
        <begin position="317"/>
        <end position="331"/>
    </location>
</feature>
<comment type="similarity">
    <text evidence="9">Belongs to the archaeal DnaG primase family.</text>
</comment>
<dbReference type="Pfam" id="PF13662">
    <property type="entry name" value="Toprim_4"/>
    <property type="match status" value="1"/>
</dbReference>
<evidence type="ECO:0000256" key="3">
    <source>
        <dbReference type="ARBA" id="ARBA00022679"/>
    </source>
</evidence>
<keyword evidence="2 9" id="KW-0639">Primosome</keyword>
<comment type="catalytic activity">
    <reaction evidence="9">
        <text>ssDNA + n NTP = ssDNA/pppN(pN)n-1 hybrid + (n-1) diphosphate.</text>
        <dbReference type="EC" id="2.7.7.101"/>
    </reaction>
</comment>
<keyword evidence="7" id="KW-0460">Magnesium</keyword>
<proteinExistence type="inferred from homology"/>
<evidence type="ECO:0000256" key="6">
    <source>
        <dbReference type="ARBA" id="ARBA00022723"/>
    </source>
</evidence>
<keyword evidence="3 9" id="KW-0808">Transferase</keyword>
<dbReference type="Gene3D" id="3.40.1360.10">
    <property type="match status" value="1"/>
</dbReference>
<feature type="compositionally biased region" description="Basic and acidic residues" evidence="10">
    <location>
        <begin position="278"/>
        <end position="289"/>
    </location>
</feature>